<gene>
    <name evidence="2" type="ORF">SDC9_208740</name>
</gene>
<dbReference type="GO" id="GO:0003676">
    <property type="term" value="F:nucleic acid binding"/>
    <property type="evidence" value="ECO:0007669"/>
    <property type="project" value="InterPro"/>
</dbReference>
<dbReference type="PANTHER" id="PTHR32294">
    <property type="entry name" value="DNA POLYMERASE III SUBUNIT ALPHA"/>
    <property type="match status" value="1"/>
</dbReference>
<sequence length="152" mass="17481">MMAFAQLEDLYGSIEMIIFPKTYENYKELLKPDNIILVEGRISIKEEESAKIICEKISLLNKDDKSLPNKNKMFEKLYIKIDSEKNPGLLNSVKKILEKNRGDQPVYVVDEARKAKQSSRVMQAPRSIWVTINDTLIEELKKTCGDQCVALK</sequence>
<dbReference type="PANTHER" id="PTHR32294:SF0">
    <property type="entry name" value="DNA POLYMERASE III SUBUNIT ALPHA"/>
    <property type="match status" value="1"/>
</dbReference>
<feature type="domain" description="OB" evidence="1">
    <location>
        <begin position="2"/>
        <end position="60"/>
    </location>
</feature>
<dbReference type="Pfam" id="PF01336">
    <property type="entry name" value="tRNA_anti-codon"/>
    <property type="match status" value="1"/>
</dbReference>
<dbReference type="Gene3D" id="2.40.50.140">
    <property type="entry name" value="Nucleic acid-binding proteins"/>
    <property type="match status" value="1"/>
</dbReference>
<dbReference type="EMBL" id="VSSQ01137035">
    <property type="protein sequence ID" value="MPN61006.1"/>
    <property type="molecule type" value="Genomic_DNA"/>
</dbReference>
<dbReference type="InterPro" id="IPR012340">
    <property type="entry name" value="NA-bd_OB-fold"/>
</dbReference>
<dbReference type="CDD" id="cd04485">
    <property type="entry name" value="DnaE_OBF"/>
    <property type="match status" value="1"/>
</dbReference>
<proteinExistence type="predicted"/>
<name>A0A645JC31_9ZZZZ</name>
<dbReference type="GO" id="GO:0006260">
    <property type="term" value="P:DNA replication"/>
    <property type="evidence" value="ECO:0007669"/>
    <property type="project" value="InterPro"/>
</dbReference>
<reference evidence="2" key="1">
    <citation type="submission" date="2019-08" db="EMBL/GenBank/DDBJ databases">
        <authorList>
            <person name="Kucharzyk K."/>
            <person name="Murdoch R.W."/>
            <person name="Higgins S."/>
            <person name="Loffler F."/>
        </authorList>
    </citation>
    <scope>NUCLEOTIDE SEQUENCE</scope>
</reference>
<dbReference type="GO" id="GO:0008408">
    <property type="term" value="F:3'-5' exonuclease activity"/>
    <property type="evidence" value="ECO:0007669"/>
    <property type="project" value="InterPro"/>
</dbReference>
<comment type="caution">
    <text evidence="2">The sequence shown here is derived from an EMBL/GenBank/DDBJ whole genome shotgun (WGS) entry which is preliminary data.</text>
</comment>
<dbReference type="InterPro" id="IPR004805">
    <property type="entry name" value="DnaE2/DnaE/PolC"/>
</dbReference>
<evidence type="ECO:0000259" key="1">
    <source>
        <dbReference type="Pfam" id="PF01336"/>
    </source>
</evidence>
<dbReference type="AlphaFoldDB" id="A0A645JC31"/>
<protein>
    <recommendedName>
        <fullName evidence="1">OB domain-containing protein</fullName>
    </recommendedName>
</protein>
<organism evidence="2">
    <name type="scientific">bioreactor metagenome</name>
    <dbReference type="NCBI Taxonomy" id="1076179"/>
    <lineage>
        <taxon>unclassified sequences</taxon>
        <taxon>metagenomes</taxon>
        <taxon>ecological metagenomes</taxon>
    </lineage>
</organism>
<accession>A0A645JC31</accession>
<dbReference type="InterPro" id="IPR004365">
    <property type="entry name" value="NA-bd_OB_tRNA"/>
</dbReference>
<evidence type="ECO:0000313" key="2">
    <source>
        <dbReference type="EMBL" id="MPN61006.1"/>
    </source>
</evidence>